<dbReference type="AlphaFoldDB" id="A0A392UEL7"/>
<reference evidence="1 2" key="1">
    <citation type="journal article" date="2018" name="Front. Plant Sci.">
        <title>Red Clover (Trifolium pratense) and Zigzag Clover (T. medium) - A Picture of Genomic Similarities and Differences.</title>
        <authorList>
            <person name="Dluhosova J."/>
            <person name="Istvanek J."/>
            <person name="Nedelnik J."/>
            <person name="Repkova J."/>
        </authorList>
    </citation>
    <scope>NUCLEOTIDE SEQUENCE [LARGE SCALE GENOMIC DNA]</scope>
    <source>
        <strain evidence="2">cv. 10/8</strain>
        <tissue evidence="1">Leaf</tissue>
    </source>
</reference>
<evidence type="ECO:0000313" key="2">
    <source>
        <dbReference type="Proteomes" id="UP000265520"/>
    </source>
</evidence>
<evidence type="ECO:0000313" key="1">
    <source>
        <dbReference type="EMBL" id="MCI70880.1"/>
    </source>
</evidence>
<accession>A0A392UEL7</accession>
<name>A0A392UEL7_9FABA</name>
<dbReference type="EMBL" id="LXQA010784751">
    <property type="protein sequence ID" value="MCI70880.1"/>
    <property type="molecule type" value="Genomic_DNA"/>
</dbReference>
<proteinExistence type="predicted"/>
<comment type="caution">
    <text evidence="1">The sequence shown here is derived from an EMBL/GenBank/DDBJ whole genome shotgun (WGS) entry which is preliminary data.</text>
</comment>
<protein>
    <submittedName>
        <fullName evidence="1">Uncharacterized protein</fullName>
    </submittedName>
</protein>
<dbReference type="Proteomes" id="UP000265520">
    <property type="component" value="Unassembled WGS sequence"/>
</dbReference>
<sequence>GFRYALEQVRIIFPDLDTERLGKADALNQIVDGRLVPFTLPEGQ</sequence>
<keyword evidence="2" id="KW-1185">Reference proteome</keyword>
<feature type="non-terminal residue" evidence="1">
    <location>
        <position position="1"/>
    </location>
</feature>
<organism evidence="1 2">
    <name type="scientific">Trifolium medium</name>
    <dbReference type="NCBI Taxonomy" id="97028"/>
    <lineage>
        <taxon>Eukaryota</taxon>
        <taxon>Viridiplantae</taxon>
        <taxon>Streptophyta</taxon>
        <taxon>Embryophyta</taxon>
        <taxon>Tracheophyta</taxon>
        <taxon>Spermatophyta</taxon>
        <taxon>Magnoliopsida</taxon>
        <taxon>eudicotyledons</taxon>
        <taxon>Gunneridae</taxon>
        <taxon>Pentapetalae</taxon>
        <taxon>rosids</taxon>
        <taxon>fabids</taxon>
        <taxon>Fabales</taxon>
        <taxon>Fabaceae</taxon>
        <taxon>Papilionoideae</taxon>
        <taxon>50 kb inversion clade</taxon>
        <taxon>NPAAA clade</taxon>
        <taxon>Hologalegina</taxon>
        <taxon>IRL clade</taxon>
        <taxon>Trifolieae</taxon>
        <taxon>Trifolium</taxon>
    </lineage>
</organism>